<dbReference type="SUPFAM" id="SSF52266">
    <property type="entry name" value="SGNH hydrolase"/>
    <property type="match status" value="1"/>
</dbReference>
<evidence type="ECO:0000313" key="4">
    <source>
        <dbReference type="Proteomes" id="UP000184120"/>
    </source>
</evidence>
<reference evidence="2" key="1">
    <citation type="journal article" date="2014" name="Int. J. Syst. Evol. Microbiol.">
        <title>Complete genome of a new Firmicutes species belonging to the dominant human colonic microbiota ('Ruminococcus bicirculans') reveals two chromosomes and a selective capacity to utilize plant glucans.</title>
        <authorList>
            <consortium name="NISC Comparative Sequencing Program"/>
            <person name="Wegmann U."/>
            <person name="Louis P."/>
            <person name="Goesmann A."/>
            <person name="Henrissat B."/>
            <person name="Duncan S.H."/>
            <person name="Flint H.J."/>
        </authorList>
    </citation>
    <scope>NUCLEOTIDE SEQUENCE</scope>
    <source>
        <strain evidence="2">CGMCC 1.12707</strain>
    </source>
</reference>
<reference evidence="3" key="2">
    <citation type="submission" date="2016-11" db="EMBL/GenBank/DDBJ databases">
        <authorList>
            <person name="Jaros S."/>
            <person name="Januszkiewicz K."/>
            <person name="Wedrychowicz H."/>
        </authorList>
    </citation>
    <scope>NUCLEOTIDE SEQUENCE [LARGE SCALE GENOMIC DNA]</scope>
    <source>
        <strain evidence="3">DSM 27989</strain>
    </source>
</reference>
<keyword evidence="5" id="KW-1185">Reference proteome</keyword>
<proteinExistence type="predicted"/>
<feature type="domain" description="SGNH hydrolase-type esterase" evidence="1">
    <location>
        <begin position="6"/>
        <end position="193"/>
    </location>
</feature>
<dbReference type="InterPro" id="IPR051532">
    <property type="entry name" value="Ester_Hydrolysis_Enzymes"/>
</dbReference>
<dbReference type="PANTHER" id="PTHR30383">
    <property type="entry name" value="THIOESTERASE 1/PROTEASE 1/LYSOPHOSPHOLIPASE L1"/>
    <property type="match status" value="1"/>
</dbReference>
<reference evidence="4" key="3">
    <citation type="submission" date="2016-11" db="EMBL/GenBank/DDBJ databases">
        <authorList>
            <person name="Varghese N."/>
            <person name="Submissions S."/>
        </authorList>
    </citation>
    <scope>NUCLEOTIDE SEQUENCE [LARGE SCALE GENOMIC DNA]</scope>
    <source>
        <strain evidence="4">DSM 27989</strain>
    </source>
</reference>
<dbReference type="OrthoDB" id="9794725at2"/>
<dbReference type="Pfam" id="PF13472">
    <property type="entry name" value="Lipase_GDSL_2"/>
    <property type="match status" value="1"/>
</dbReference>
<dbReference type="EMBL" id="BMFL01000005">
    <property type="protein sequence ID" value="GGE93834.1"/>
    <property type="molecule type" value="Genomic_DNA"/>
</dbReference>
<sequence length="207" mass="23583">MTNCLFFGDSITYGEYDGILGGYVDFLKRFCHTEYYTNNAEEVNCFNLGIGGETTFGLLNRFTTEIEARLSPDNNLVFLFYGANDLAIKDNQELVSLNDFEANLQLTVKKAKVYTDKVYLISIIPISKQIDGVIVPSGKFRSTGKIELFNQSIEKIAKEEKVNFLDVYTLFKEDKESLLSKDGVHPNEVGYKLIAEYIKPIVREYLF</sequence>
<dbReference type="Proteomes" id="UP000184120">
    <property type="component" value="Unassembled WGS sequence"/>
</dbReference>
<dbReference type="AlphaFoldDB" id="A0A1M6Y1A7"/>
<reference evidence="2" key="5">
    <citation type="submission" date="2024-05" db="EMBL/GenBank/DDBJ databases">
        <authorList>
            <person name="Sun Q."/>
            <person name="Zhou Y."/>
        </authorList>
    </citation>
    <scope>NUCLEOTIDE SEQUENCE</scope>
    <source>
        <strain evidence="2">CGMCC 1.12707</strain>
    </source>
</reference>
<dbReference type="Gene3D" id="3.40.50.1110">
    <property type="entry name" value="SGNH hydrolase"/>
    <property type="match status" value="1"/>
</dbReference>
<evidence type="ECO:0000259" key="1">
    <source>
        <dbReference type="Pfam" id="PF13472"/>
    </source>
</evidence>
<dbReference type="STRING" id="1434701.SAMN05443634_10646"/>
<dbReference type="Proteomes" id="UP000650994">
    <property type="component" value="Unassembled WGS sequence"/>
</dbReference>
<evidence type="ECO:0000313" key="2">
    <source>
        <dbReference type="EMBL" id="GGE93834.1"/>
    </source>
</evidence>
<gene>
    <name evidence="2" type="ORF">GCM10010984_09350</name>
    <name evidence="3" type="ORF">SAMN05443634_10646</name>
</gene>
<dbReference type="RefSeq" id="WP_072931581.1">
    <property type="nucleotide sequence ID" value="NZ_BMFL01000005.1"/>
</dbReference>
<name>A0A1M6Y1A7_9FLAO</name>
<dbReference type="InterPro" id="IPR013830">
    <property type="entry name" value="SGNH_hydro"/>
</dbReference>
<protein>
    <submittedName>
        <fullName evidence="3">Lysophospholipase L1</fullName>
    </submittedName>
</protein>
<organism evidence="3 4">
    <name type="scientific">Chishuiella changwenlii</name>
    <dbReference type="NCBI Taxonomy" id="1434701"/>
    <lineage>
        <taxon>Bacteria</taxon>
        <taxon>Pseudomonadati</taxon>
        <taxon>Bacteroidota</taxon>
        <taxon>Flavobacteriia</taxon>
        <taxon>Flavobacteriales</taxon>
        <taxon>Weeksellaceae</taxon>
        <taxon>Chishuiella</taxon>
    </lineage>
</organism>
<dbReference type="PANTHER" id="PTHR30383:SF5">
    <property type="entry name" value="SGNH HYDROLASE-TYPE ESTERASE DOMAIN-CONTAINING PROTEIN"/>
    <property type="match status" value="1"/>
</dbReference>
<accession>A0A1M6Y1A7</accession>
<dbReference type="EMBL" id="FRBH01000006">
    <property type="protein sequence ID" value="SHL12022.1"/>
    <property type="molecule type" value="Genomic_DNA"/>
</dbReference>
<reference evidence="5" key="4">
    <citation type="journal article" date="2019" name="Int. J. Syst. Evol. Microbiol.">
        <title>The Global Catalogue of Microorganisms (GCM) 10K type strain sequencing project: providing services to taxonomists for standard genome sequencing and annotation.</title>
        <authorList>
            <consortium name="The Broad Institute Genomics Platform"/>
            <consortium name="The Broad Institute Genome Sequencing Center for Infectious Disease"/>
            <person name="Wu L."/>
            <person name="Ma J."/>
        </authorList>
    </citation>
    <scope>NUCLEOTIDE SEQUENCE [LARGE SCALE GENOMIC DNA]</scope>
    <source>
        <strain evidence="5">CGMCC 1.12707</strain>
    </source>
</reference>
<dbReference type="GO" id="GO:0004622">
    <property type="term" value="F:phosphatidylcholine lysophospholipase activity"/>
    <property type="evidence" value="ECO:0007669"/>
    <property type="project" value="TreeGrafter"/>
</dbReference>
<evidence type="ECO:0000313" key="3">
    <source>
        <dbReference type="EMBL" id="SHL12022.1"/>
    </source>
</evidence>
<dbReference type="InterPro" id="IPR036514">
    <property type="entry name" value="SGNH_hydro_sf"/>
</dbReference>
<evidence type="ECO:0000313" key="5">
    <source>
        <dbReference type="Proteomes" id="UP000650994"/>
    </source>
</evidence>